<keyword evidence="4" id="KW-1185">Reference proteome</keyword>
<evidence type="ECO:0000313" key="3">
    <source>
        <dbReference type="EMBL" id="OVA04030.1"/>
    </source>
</evidence>
<dbReference type="PANTHER" id="PTHR48153:SF4">
    <property type="entry name" value="UBIQUITIN CARBOXYL-TERMINAL HYDROLASE MUG105"/>
    <property type="match status" value="1"/>
</dbReference>
<comment type="caution">
    <text evidence="3">The sequence shown here is derived from an EMBL/GenBank/DDBJ whole genome shotgun (WGS) entry which is preliminary data.</text>
</comment>
<dbReference type="OMA" id="KRHLQYN"/>
<accession>A0A200Q0N3</accession>
<dbReference type="PANTHER" id="PTHR48153">
    <property type="entry name" value="UFM1-SPECIFIC PROTEASE 2"/>
    <property type="match status" value="1"/>
</dbReference>
<sequence length="417" mass="48126">MFDPLRDKYRHANNHFEEEELARDMELAQHIALASTSPHTFTMDNDSSFESFFGEDPKTSASICNAKMSDHGEVFMQEKISCLVSLQIRSSFHKVEGGLMALLRRCLELETENSTSIISGHVDHFQSVESEDTGWGCGWRNIQMLCSNLLMQRQEARELMFGGSGFVPDIPSLQRWLEIAWERDFDMLGSNSFNYKIYGSTKWIGATECATLFRSFGLRARIVDFGNKEIESLCYGANRGTKKVEINSRDKKKVKQVYGPMDKFLLDSDRLTKEDNKLNKYMTRKMKGHQVLIDWVWNYFAEKNLNRLGSHQRVIVSDKTPLYFQHNGHSRTIVGIQVKQPLHGRPKQYTLLILDPGHRTEALERSLNENLGWQKLIKRGVHTLKKPQYQLCYIDPGVADSKEMEQLKTIDSIYFES</sequence>
<proteinExistence type="predicted"/>
<dbReference type="AlphaFoldDB" id="A0A200Q0N3"/>
<name>A0A200Q0N3_MACCD</name>
<gene>
    <name evidence="3" type="ORF">BVC80_693g11</name>
</gene>
<dbReference type="STRING" id="56857.A0A200Q0N3"/>
<keyword evidence="1" id="KW-0378">Hydrolase</keyword>
<evidence type="ECO:0000313" key="4">
    <source>
        <dbReference type="Proteomes" id="UP000195402"/>
    </source>
</evidence>
<reference evidence="3 4" key="1">
    <citation type="journal article" date="2017" name="Mol. Plant">
        <title>The Genome of Medicinal Plant Macleaya cordata Provides New Insights into Benzylisoquinoline Alkaloids Metabolism.</title>
        <authorList>
            <person name="Liu X."/>
            <person name="Liu Y."/>
            <person name="Huang P."/>
            <person name="Ma Y."/>
            <person name="Qing Z."/>
            <person name="Tang Q."/>
            <person name="Cao H."/>
            <person name="Cheng P."/>
            <person name="Zheng Y."/>
            <person name="Yuan Z."/>
            <person name="Zhou Y."/>
            <person name="Liu J."/>
            <person name="Tang Z."/>
            <person name="Zhuo Y."/>
            <person name="Zhang Y."/>
            <person name="Yu L."/>
            <person name="Huang J."/>
            <person name="Yang P."/>
            <person name="Peng Q."/>
            <person name="Zhang J."/>
            <person name="Jiang W."/>
            <person name="Zhang Z."/>
            <person name="Lin K."/>
            <person name="Ro D.K."/>
            <person name="Chen X."/>
            <person name="Xiong X."/>
            <person name="Shang Y."/>
            <person name="Huang S."/>
            <person name="Zeng J."/>
        </authorList>
    </citation>
    <scope>NUCLEOTIDE SEQUENCE [LARGE SCALE GENOMIC DNA]</scope>
    <source>
        <strain evidence="4">cv. BLH2017</strain>
        <tissue evidence="3">Root</tissue>
    </source>
</reference>
<dbReference type="Pfam" id="PF07910">
    <property type="entry name" value="Peptidase_C78"/>
    <property type="match status" value="2"/>
</dbReference>
<evidence type="ECO:0000256" key="1">
    <source>
        <dbReference type="ARBA" id="ARBA00022801"/>
    </source>
</evidence>
<dbReference type="InterPro" id="IPR012462">
    <property type="entry name" value="UFSP1/2_DUB_cat"/>
</dbReference>
<feature type="domain" description="UFSP1/2/DUB catalytic" evidence="2">
    <location>
        <begin position="283"/>
        <end position="392"/>
    </location>
</feature>
<dbReference type="Proteomes" id="UP000195402">
    <property type="component" value="Unassembled WGS sequence"/>
</dbReference>
<dbReference type="FunCoup" id="A0A200Q0N3">
    <property type="interactions" value="198"/>
</dbReference>
<dbReference type="OrthoDB" id="288987at2759"/>
<dbReference type="EMBL" id="MVGT01003436">
    <property type="protein sequence ID" value="OVA04030.1"/>
    <property type="molecule type" value="Genomic_DNA"/>
</dbReference>
<dbReference type="GO" id="GO:0019783">
    <property type="term" value="F:ubiquitin-like protein peptidase activity"/>
    <property type="evidence" value="ECO:0007669"/>
    <property type="project" value="TreeGrafter"/>
</dbReference>
<feature type="domain" description="UFSP1/2/DUB catalytic" evidence="2">
    <location>
        <begin position="115"/>
        <end position="228"/>
    </location>
</feature>
<evidence type="ECO:0000259" key="2">
    <source>
        <dbReference type="Pfam" id="PF07910"/>
    </source>
</evidence>
<organism evidence="3 4">
    <name type="scientific">Macleaya cordata</name>
    <name type="common">Five-seeded plume-poppy</name>
    <name type="synonym">Bocconia cordata</name>
    <dbReference type="NCBI Taxonomy" id="56857"/>
    <lineage>
        <taxon>Eukaryota</taxon>
        <taxon>Viridiplantae</taxon>
        <taxon>Streptophyta</taxon>
        <taxon>Embryophyta</taxon>
        <taxon>Tracheophyta</taxon>
        <taxon>Spermatophyta</taxon>
        <taxon>Magnoliopsida</taxon>
        <taxon>Ranunculales</taxon>
        <taxon>Papaveraceae</taxon>
        <taxon>Papaveroideae</taxon>
        <taxon>Macleaya</taxon>
    </lineage>
</organism>
<protein>
    <submittedName>
        <fullName evidence="3">Peptidase C78</fullName>
    </submittedName>
</protein>
<dbReference type="Gene3D" id="3.90.70.130">
    <property type="match status" value="1"/>
</dbReference>
<dbReference type="InParanoid" id="A0A200Q0N3"/>